<accession>A0AAE3VQI0</accession>
<dbReference type="NCBIfam" id="TIGR00035">
    <property type="entry name" value="asp_race"/>
    <property type="match status" value="1"/>
</dbReference>
<name>A0AAE3VQI0_9HYPH</name>
<dbReference type="EC" id="5.1.1.13" evidence="3"/>
<evidence type="ECO:0000313" key="3">
    <source>
        <dbReference type="EMBL" id="MDQ0316282.1"/>
    </source>
</evidence>
<dbReference type="PANTHER" id="PTHR21198:SF7">
    <property type="entry name" value="ASPARTATE-GLUTAMATE RACEMASE FAMILY"/>
    <property type="match status" value="1"/>
</dbReference>
<evidence type="ECO:0000256" key="2">
    <source>
        <dbReference type="ARBA" id="ARBA00023235"/>
    </source>
</evidence>
<comment type="similarity">
    <text evidence="1">Belongs to the aspartate/glutamate racemases family.</text>
</comment>
<sequence>MTVHPQAMMTPIGLIGGMSAESTALYYARLNQLARERFGGLHSAEIVMWSVDFAPVAEWQADGDWARAGALLADFAGRLERAGAGVIVLATNTMHKVAPEIEAAIGVPFVHIADATGEAVRRAGFSRPGLMATRFTMEEDFYVGRLAKAHGLDVIVPEAEDRAQTHRVIYDELCKGEIREASREAYQRIAERLVERGADCLILGCTEVGLLLDQSNAPAPVFDTTSIHAAEAFDVACGQKVTA</sequence>
<dbReference type="InterPro" id="IPR015942">
    <property type="entry name" value="Asp/Glu/hydantoin_racemase"/>
</dbReference>
<keyword evidence="2 3" id="KW-0413">Isomerase</keyword>
<dbReference type="EMBL" id="JAUSUL010000002">
    <property type="protein sequence ID" value="MDQ0316282.1"/>
    <property type="molecule type" value="Genomic_DNA"/>
</dbReference>
<gene>
    <name evidence="3" type="ORF">J2S73_002739</name>
</gene>
<evidence type="ECO:0000313" key="4">
    <source>
        <dbReference type="Proteomes" id="UP001229244"/>
    </source>
</evidence>
<evidence type="ECO:0000256" key="1">
    <source>
        <dbReference type="ARBA" id="ARBA00007847"/>
    </source>
</evidence>
<comment type="caution">
    <text evidence="3">The sequence shown here is derived from an EMBL/GenBank/DDBJ whole genome shotgun (WGS) entry which is preliminary data.</text>
</comment>
<dbReference type="Gene3D" id="3.40.50.1860">
    <property type="match status" value="2"/>
</dbReference>
<dbReference type="PROSITE" id="PS00924">
    <property type="entry name" value="ASP_GLU_RACEMASE_2"/>
    <property type="match status" value="1"/>
</dbReference>
<dbReference type="SUPFAM" id="SSF53681">
    <property type="entry name" value="Aspartate/glutamate racemase"/>
    <property type="match status" value="2"/>
</dbReference>
<dbReference type="PANTHER" id="PTHR21198">
    <property type="entry name" value="GLUTAMATE RACEMASE"/>
    <property type="match status" value="1"/>
</dbReference>
<organism evidence="3 4">
    <name type="scientific">Amorphus orientalis</name>
    <dbReference type="NCBI Taxonomy" id="649198"/>
    <lineage>
        <taxon>Bacteria</taxon>
        <taxon>Pseudomonadati</taxon>
        <taxon>Pseudomonadota</taxon>
        <taxon>Alphaproteobacteria</taxon>
        <taxon>Hyphomicrobiales</taxon>
        <taxon>Amorphaceae</taxon>
        <taxon>Amorphus</taxon>
    </lineage>
</organism>
<dbReference type="InterPro" id="IPR001920">
    <property type="entry name" value="Asp/Glu_race"/>
</dbReference>
<dbReference type="InterPro" id="IPR033134">
    <property type="entry name" value="Asp/Glu_racemase_AS_2"/>
</dbReference>
<proteinExistence type="inferred from homology"/>
<keyword evidence="4" id="KW-1185">Reference proteome</keyword>
<dbReference type="GO" id="GO:0047689">
    <property type="term" value="F:aspartate racemase activity"/>
    <property type="evidence" value="ECO:0007669"/>
    <property type="project" value="UniProtKB-EC"/>
</dbReference>
<dbReference type="AlphaFoldDB" id="A0AAE3VQI0"/>
<dbReference type="Proteomes" id="UP001229244">
    <property type="component" value="Unassembled WGS sequence"/>
</dbReference>
<dbReference type="Pfam" id="PF01177">
    <property type="entry name" value="Asp_Glu_race"/>
    <property type="match status" value="1"/>
</dbReference>
<dbReference type="InterPro" id="IPR004380">
    <property type="entry name" value="Asp_race"/>
</dbReference>
<reference evidence="3" key="1">
    <citation type="submission" date="2023-07" db="EMBL/GenBank/DDBJ databases">
        <title>Genomic Encyclopedia of Type Strains, Phase IV (KMG-IV): sequencing the most valuable type-strain genomes for metagenomic binning, comparative biology and taxonomic classification.</title>
        <authorList>
            <person name="Goeker M."/>
        </authorList>
    </citation>
    <scope>NUCLEOTIDE SEQUENCE</scope>
    <source>
        <strain evidence="3">DSM 21202</strain>
    </source>
</reference>
<protein>
    <submittedName>
        <fullName evidence="3">Aspartate racemase</fullName>
        <ecNumber evidence="3">5.1.1.13</ecNumber>
    </submittedName>
</protein>